<evidence type="ECO:0000313" key="3">
    <source>
        <dbReference type="Proteomes" id="UP000203589"/>
    </source>
</evidence>
<dbReference type="Pfam" id="PF13276">
    <property type="entry name" value="HTH_21"/>
    <property type="match status" value="1"/>
</dbReference>
<gene>
    <name evidence="2" type="ORF">ANTHELSMS3_05123</name>
</gene>
<reference evidence="2 3" key="1">
    <citation type="submission" date="2017-07" db="EMBL/GenBank/DDBJ databases">
        <title>Genome Sequence of Antarctobacter heliothermus Strain SMS3 Isolated from a culture of the Diatom Skeletonema marinoi.</title>
        <authorList>
            <person name="Topel M."/>
            <person name="Pinder M.I.M."/>
            <person name="Johansson O.N."/>
            <person name="Kourtchenko O."/>
            <person name="Godhe A."/>
            <person name="Clarke A.K."/>
        </authorList>
    </citation>
    <scope>NUCLEOTIDE SEQUENCE [LARGE SCALE GENOMIC DNA]</scope>
    <source>
        <strain evidence="2 3">SMS3</strain>
        <plasmid evidence="3">Plasmid psms3-1</plasmid>
    </source>
</reference>
<dbReference type="NCBIfam" id="NF033516">
    <property type="entry name" value="transpos_IS3"/>
    <property type="match status" value="1"/>
</dbReference>
<feature type="domain" description="Integrase catalytic" evidence="1">
    <location>
        <begin position="118"/>
        <end position="196"/>
    </location>
</feature>
<dbReference type="AlphaFoldDB" id="A0A222EBE2"/>
<dbReference type="InterPro" id="IPR001584">
    <property type="entry name" value="Integrase_cat-core"/>
</dbReference>
<dbReference type="InterPro" id="IPR025948">
    <property type="entry name" value="HTH-like_dom"/>
</dbReference>
<evidence type="ECO:0000259" key="1">
    <source>
        <dbReference type="PROSITE" id="PS50994"/>
    </source>
</evidence>
<proteinExistence type="predicted"/>
<dbReference type="EMBL" id="CP022541">
    <property type="protein sequence ID" value="ASP23503.1"/>
    <property type="molecule type" value="Genomic_DNA"/>
</dbReference>
<evidence type="ECO:0000313" key="2">
    <source>
        <dbReference type="EMBL" id="ASP23503.1"/>
    </source>
</evidence>
<dbReference type="InterPro" id="IPR012337">
    <property type="entry name" value="RNaseH-like_sf"/>
</dbReference>
<dbReference type="PANTHER" id="PTHR46889">
    <property type="entry name" value="TRANSPOSASE INSF FOR INSERTION SEQUENCE IS3B-RELATED"/>
    <property type="match status" value="1"/>
</dbReference>
<accession>A0A222EBE2</accession>
<keyword evidence="2" id="KW-0614">Plasmid</keyword>
<dbReference type="GO" id="GO:0015074">
    <property type="term" value="P:DNA integration"/>
    <property type="evidence" value="ECO:0007669"/>
    <property type="project" value="InterPro"/>
</dbReference>
<dbReference type="Gene3D" id="3.30.420.10">
    <property type="entry name" value="Ribonuclease H-like superfamily/Ribonuclease H"/>
    <property type="match status" value="1"/>
</dbReference>
<protein>
    <submittedName>
        <fullName evidence="2">Integrase core domain protein</fullName>
    </submittedName>
</protein>
<name>A0A222EBE2_9RHOB</name>
<geneLocation type="plasmid" evidence="3">
    <name>psms3-1</name>
</geneLocation>
<dbReference type="KEGG" id="aht:ANTHELSMS3_05123"/>
<dbReference type="InterPro" id="IPR050900">
    <property type="entry name" value="Transposase_IS3/IS150/IS904"/>
</dbReference>
<sequence length="196" mass="22694">MSPSERKNLIDRIRTALSLTKQCKLLKISRSSLYYTPVGVNAETLDLMNEIDRVFTKYPFFGSRQNAAYLPRNGFHAGRHRVRRLMRIMGLQAIYKGPNTSKKHPEHRIYPYLLRKLPITRPNHVWCSDITYIPLRRGFLYLVAIMDWATRKVLAWRLSNTLDASFCVEALKEAIVKYGKPEIMNTDQGSQFTSAA</sequence>
<dbReference type="PROSITE" id="PS50994">
    <property type="entry name" value="INTEGRASE"/>
    <property type="match status" value="1"/>
</dbReference>
<dbReference type="Proteomes" id="UP000203589">
    <property type="component" value="Plasmid pSMS3-1"/>
</dbReference>
<dbReference type="InterPro" id="IPR036397">
    <property type="entry name" value="RNaseH_sf"/>
</dbReference>
<dbReference type="SUPFAM" id="SSF53098">
    <property type="entry name" value="Ribonuclease H-like"/>
    <property type="match status" value="1"/>
</dbReference>
<dbReference type="PANTHER" id="PTHR46889:SF7">
    <property type="entry name" value="TRANSPOSASE FOR INSERTION SEQUENCE ELEMENT IS904"/>
    <property type="match status" value="1"/>
</dbReference>
<organism evidence="2 3">
    <name type="scientific">Antarctobacter heliothermus</name>
    <dbReference type="NCBI Taxonomy" id="74033"/>
    <lineage>
        <taxon>Bacteria</taxon>
        <taxon>Pseudomonadati</taxon>
        <taxon>Pseudomonadota</taxon>
        <taxon>Alphaproteobacteria</taxon>
        <taxon>Rhodobacterales</taxon>
        <taxon>Roseobacteraceae</taxon>
        <taxon>Antarctobacter</taxon>
    </lineage>
</organism>
<dbReference type="InterPro" id="IPR048020">
    <property type="entry name" value="Transpos_IS3"/>
</dbReference>
<dbReference type="GO" id="GO:0003676">
    <property type="term" value="F:nucleic acid binding"/>
    <property type="evidence" value="ECO:0007669"/>
    <property type="project" value="InterPro"/>
</dbReference>
<keyword evidence="3" id="KW-1185">Reference proteome</keyword>
<dbReference type="Pfam" id="PF00665">
    <property type="entry name" value="rve"/>
    <property type="match status" value="1"/>
</dbReference>